<dbReference type="AlphaFoldDB" id="A0A1I2T971"/>
<dbReference type="InterPro" id="IPR000638">
    <property type="entry name" value="Gas-vesicle_GvpA-like"/>
</dbReference>
<organism evidence="5 6">
    <name type="scientific">Halopelagius inordinatus</name>
    <dbReference type="NCBI Taxonomy" id="553467"/>
    <lineage>
        <taxon>Archaea</taxon>
        <taxon>Methanobacteriati</taxon>
        <taxon>Methanobacteriota</taxon>
        <taxon>Stenosarchaea group</taxon>
        <taxon>Halobacteria</taxon>
        <taxon>Halobacteriales</taxon>
        <taxon>Haloferacaceae</taxon>
    </lineage>
</organism>
<dbReference type="EMBL" id="FOOQ01000002">
    <property type="protein sequence ID" value="SFG61392.1"/>
    <property type="molecule type" value="Genomic_DNA"/>
</dbReference>
<evidence type="ECO:0000256" key="2">
    <source>
        <dbReference type="ARBA" id="ARBA00035108"/>
    </source>
</evidence>
<dbReference type="NCBIfam" id="NF046090">
    <property type="entry name" value="halo_gas_GvpJ"/>
    <property type="match status" value="1"/>
</dbReference>
<dbReference type="PANTHER" id="PTHR35344">
    <property type="entry name" value="GAS VESICLE STRUCTURAL PROTEIN 2-RELATED"/>
    <property type="match status" value="1"/>
</dbReference>
<reference evidence="6" key="1">
    <citation type="submission" date="2016-10" db="EMBL/GenBank/DDBJ databases">
        <authorList>
            <person name="Varghese N."/>
            <person name="Submissions S."/>
        </authorList>
    </citation>
    <scope>NUCLEOTIDE SEQUENCE [LARGE SCALE GENOMIC DNA]</scope>
    <source>
        <strain evidence="6">CGMCC 1.7739</strain>
    </source>
</reference>
<evidence type="ECO:0000256" key="4">
    <source>
        <dbReference type="SAM" id="MobiDB-lite"/>
    </source>
</evidence>
<dbReference type="InterPro" id="IPR050530">
    <property type="entry name" value="GvpA"/>
</dbReference>
<sequence length="215" mass="22761">MVEQPSRQKTDLAEMVEMLLDKGVVVNADIVVSIGDTELLGVKVRAAIASFETAAEYGLEFPEGTDMDRVEAAAKGGRREGISEAEAPVTVTESSEAELDAAEARGTQRDEAEDEEDGGDGEDDWDEAEFLTEKSPVTAQTPASGQTPATKETPAASDDSADDESGEDGRDSDESAADPADVDPDAESVLVESDDEDGEQAAERTSRDDGDRDDR</sequence>
<dbReference type="PROSITE" id="PS00669">
    <property type="entry name" value="GAS_VESICLE_A_2"/>
    <property type="match status" value="1"/>
</dbReference>
<accession>A0A1I2T971</accession>
<dbReference type="Proteomes" id="UP000198876">
    <property type="component" value="Unassembled WGS sequence"/>
</dbReference>
<proteinExistence type="inferred from homology"/>
<evidence type="ECO:0000313" key="5">
    <source>
        <dbReference type="EMBL" id="SFG61392.1"/>
    </source>
</evidence>
<feature type="compositionally biased region" description="Acidic residues" evidence="4">
    <location>
        <begin position="174"/>
        <end position="200"/>
    </location>
</feature>
<dbReference type="PANTHER" id="PTHR35344:SF4">
    <property type="entry name" value="GAS VESICLE PROTEIN A1"/>
    <property type="match status" value="1"/>
</dbReference>
<comment type="similarity">
    <text evidence="3">Belongs to the gas vesicle GvpA family.</text>
</comment>
<dbReference type="GO" id="GO:0031411">
    <property type="term" value="C:gas vesicle"/>
    <property type="evidence" value="ECO:0007669"/>
    <property type="project" value="UniProtKB-SubCell"/>
</dbReference>
<dbReference type="GO" id="GO:0005198">
    <property type="term" value="F:structural molecule activity"/>
    <property type="evidence" value="ECO:0007669"/>
    <property type="project" value="InterPro"/>
</dbReference>
<dbReference type="PROSITE" id="PS00234">
    <property type="entry name" value="GAS_VESICLE_A_1"/>
    <property type="match status" value="1"/>
</dbReference>
<dbReference type="InterPro" id="IPR018493">
    <property type="entry name" value="GvpA-like_CS"/>
</dbReference>
<feature type="compositionally biased region" description="Basic and acidic residues" evidence="4">
    <location>
        <begin position="73"/>
        <end position="82"/>
    </location>
</feature>
<evidence type="ECO:0000256" key="1">
    <source>
        <dbReference type="ARBA" id="ARBA00022987"/>
    </source>
</evidence>
<feature type="region of interest" description="Disordered" evidence="4">
    <location>
        <begin position="73"/>
        <end position="215"/>
    </location>
</feature>
<dbReference type="RefSeq" id="WP_092892786.1">
    <property type="nucleotide sequence ID" value="NZ_FOOQ01000002.1"/>
</dbReference>
<feature type="compositionally biased region" description="Acidic residues" evidence="4">
    <location>
        <begin position="111"/>
        <end position="130"/>
    </location>
</feature>
<feature type="compositionally biased region" description="Basic and acidic residues" evidence="4">
    <location>
        <begin position="201"/>
        <end position="215"/>
    </location>
</feature>
<evidence type="ECO:0000256" key="3">
    <source>
        <dbReference type="ARBA" id="ARBA00035646"/>
    </source>
</evidence>
<dbReference type="STRING" id="553467.SAMN04488063_2583"/>
<dbReference type="GO" id="GO:0012506">
    <property type="term" value="C:vesicle membrane"/>
    <property type="evidence" value="ECO:0007669"/>
    <property type="project" value="InterPro"/>
</dbReference>
<keyword evidence="1" id="KW-0304">Gas vesicle</keyword>
<protein>
    <submittedName>
        <fullName evidence="5">Gas vesicle protein</fullName>
    </submittedName>
</protein>
<dbReference type="Pfam" id="PF00741">
    <property type="entry name" value="Gas_vesicle"/>
    <property type="match status" value="1"/>
</dbReference>
<gene>
    <name evidence="5" type="ORF">SAMN04488063_2583</name>
</gene>
<evidence type="ECO:0000313" key="6">
    <source>
        <dbReference type="Proteomes" id="UP000198876"/>
    </source>
</evidence>
<keyword evidence="6" id="KW-1185">Reference proteome</keyword>
<comment type="subcellular location">
    <subcellularLocation>
        <location evidence="2">Gas vesicle</location>
    </subcellularLocation>
</comment>
<dbReference type="OrthoDB" id="170622at2157"/>
<name>A0A1I2T971_9EURY</name>
<feature type="compositionally biased region" description="Polar residues" evidence="4">
    <location>
        <begin position="135"/>
        <end position="150"/>
    </location>
</feature>